<protein>
    <submittedName>
        <fullName evidence="2">Uncharacterized protein</fullName>
    </submittedName>
</protein>
<evidence type="ECO:0000313" key="2">
    <source>
        <dbReference type="EMBL" id="QOY91638.1"/>
    </source>
</evidence>
<proteinExistence type="predicted"/>
<keyword evidence="3" id="KW-1185">Reference proteome</keyword>
<evidence type="ECO:0000256" key="1">
    <source>
        <dbReference type="SAM" id="SignalP"/>
    </source>
</evidence>
<organism evidence="2 3">
    <name type="scientific">Paludibaculum fermentans</name>
    <dbReference type="NCBI Taxonomy" id="1473598"/>
    <lineage>
        <taxon>Bacteria</taxon>
        <taxon>Pseudomonadati</taxon>
        <taxon>Acidobacteriota</taxon>
        <taxon>Terriglobia</taxon>
        <taxon>Bryobacterales</taxon>
        <taxon>Bryobacteraceae</taxon>
        <taxon>Paludibaculum</taxon>
    </lineage>
</organism>
<dbReference type="AlphaFoldDB" id="A0A7S7NXI8"/>
<reference evidence="2 3" key="1">
    <citation type="submission" date="2020-10" db="EMBL/GenBank/DDBJ databases">
        <title>Complete genome sequence of Paludibaculum fermentans P105T, a facultatively anaerobic acidobacterium capable of dissimilatory Fe(III) reduction.</title>
        <authorList>
            <person name="Dedysh S.N."/>
            <person name="Beletsky A.V."/>
            <person name="Kulichevskaya I.S."/>
            <person name="Mardanov A.V."/>
            <person name="Ravin N.V."/>
        </authorList>
    </citation>
    <scope>NUCLEOTIDE SEQUENCE [LARGE SCALE GENOMIC DNA]</scope>
    <source>
        <strain evidence="2 3">P105</strain>
    </source>
</reference>
<sequence length="184" mass="19498">MINLNATRVSLLAILALAPASLLSAANAKEASLKESIALMQDIAGATMGIRETAARIESFNRTPMQLSRMSHSYQLNELREQVNAIAPAVNRLEELSASLGAPEQQTIARAGIAARALAAEVNATILKQNEVDGNPSLNVDYCRLIKAVYSKASALNKSLDAAADYSKARGRAEQNGIIPAPAE</sequence>
<feature type="signal peptide" evidence="1">
    <location>
        <begin position="1"/>
        <end position="25"/>
    </location>
</feature>
<dbReference type="EMBL" id="CP063849">
    <property type="protein sequence ID" value="QOY91638.1"/>
    <property type="molecule type" value="Genomic_DNA"/>
</dbReference>
<dbReference type="Proteomes" id="UP000593892">
    <property type="component" value="Chromosome"/>
</dbReference>
<name>A0A7S7NXI8_PALFE</name>
<gene>
    <name evidence="2" type="ORF">IRI77_17340</name>
</gene>
<feature type="chain" id="PRO_5032651237" evidence="1">
    <location>
        <begin position="26"/>
        <end position="184"/>
    </location>
</feature>
<keyword evidence="1" id="KW-0732">Signal</keyword>
<dbReference type="RefSeq" id="WP_194453292.1">
    <property type="nucleotide sequence ID" value="NZ_CP063849.1"/>
</dbReference>
<evidence type="ECO:0000313" key="3">
    <source>
        <dbReference type="Proteomes" id="UP000593892"/>
    </source>
</evidence>
<dbReference type="KEGG" id="pfer:IRI77_17340"/>
<accession>A0A7S7NXI8</accession>